<protein>
    <submittedName>
        <fullName evidence="8">Recombinase family protein</fullName>
    </submittedName>
</protein>
<dbReference type="EMBL" id="JBBPCC010000005">
    <property type="protein sequence ID" value="MEK8128343.1"/>
    <property type="molecule type" value="Genomic_DNA"/>
</dbReference>
<feature type="domain" description="Recombinase" evidence="7">
    <location>
        <begin position="151"/>
        <end position="289"/>
    </location>
</feature>
<organism evidence="8 9">
    <name type="scientific">Paenibacillus filicis</name>
    <dbReference type="NCBI Taxonomy" id="669464"/>
    <lineage>
        <taxon>Bacteria</taxon>
        <taxon>Bacillati</taxon>
        <taxon>Bacillota</taxon>
        <taxon>Bacilli</taxon>
        <taxon>Bacillales</taxon>
        <taxon>Paenibacillaceae</taxon>
        <taxon>Paenibacillus</taxon>
    </lineage>
</organism>
<evidence type="ECO:0000259" key="7">
    <source>
        <dbReference type="PROSITE" id="PS51737"/>
    </source>
</evidence>
<dbReference type="PANTHER" id="PTHR30461">
    <property type="entry name" value="DNA-INVERTASE FROM LAMBDOID PROPHAGE"/>
    <property type="match status" value="1"/>
</dbReference>
<keyword evidence="3" id="KW-0233">DNA recombination</keyword>
<comment type="caution">
    <text evidence="8">The sequence shown here is derived from an EMBL/GenBank/DDBJ whole genome shotgun (WGS) entry which is preliminary data.</text>
</comment>
<evidence type="ECO:0000256" key="5">
    <source>
        <dbReference type="SAM" id="Coils"/>
    </source>
</evidence>
<dbReference type="RefSeq" id="WP_341415409.1">
    <property type="nucleotide sequence ID" value="NZ_JBBPCC010000005.1"/>
</dbReference>
<name>A0ABU9DJU7_9BACL</name>
<dbReference type="InterPro" id="IPR038109">
    <property type="entry name" value="DNA_bind_recomb_sf"/>
</dbReference>
<keyword evidence="1" id="KW-0229">DNA integration</keyword>
<dbReference type="InterPro" id="IPR025827">
    <property type="entry name" value="Zn_ribbon_recom_dom"/>
</dbReference>
<feature type="coiled-coil region" evidence="5">
    <location>
        <begin position="412"/>
        <end position="443"/>
    </location>
</feature>
<dbReference type="InterPro" id="IPR006119">
    <property type="entry name" value="Resolv_N"/>
</dbReference>
<dbReference type="Pfam" id="PF00239">
    <property type="entry name" value="Resolvase"/>
    <property type="match status" value="1"/>
</dbReference>
<evidence type="ECO:0000313" key="8">
    <source>
        <dbReference type="EMBL" id="MEK8128343.1"/>
    </source>
</evidence>
<dbReference type="Pfam" id="PF07508">
    <property type="entry name" value="Recombinase"/>
    <property type="match status" value="1"/>
</dbReference>
<keyword evidence="2" id="KW-0238">DNA-binding</keyword>
<dbReference type="SUPFAM" id="SSF53041">
    <property type="entry name" value="Resolvase-like"/>
    <property type="match status" value="1"/>
</dbReference>
<feature type="domain" description="Resolvase/invertase-type recombinase catalytic" evidence="6">
    <location>
        <begin position="1"/>
        <end position="143"/>
    </location>
</feature>
<evidence type="ECO:0000313" key="9">
    <source>
        <dbReference type="Proteomes" id="UP001469365"/>
    </source>
</evidence>
<evidence type="ECO:0000259" key="6">
    <source>
        <dbReference type="PROSITE" id="PS51736"/>
    </source>
</evidence>
<dbReference type="InterPro" id="IPR011109">
    <property type="entry name" value="DNA_bind_recombinase_dom"/>
</dbReference>
<dbReference type="PROSITE" id="PS51736">
    <property type="entry name" value="RECOMBINASES_3"/>
    <property type="match status" value="1"/>
</dbReference>
<proteinExistence type="predicted"/>
<dbReference type="CDD" id="cd00338">
    <property type="entry name" value="Ser_Recombinase"/>
    <property type="match status" value="1"/>
</dbReference>
<dbReference type="Gene3D" id="3.90.1750.20">
    <property type="entry name" value="Putative Large Serine Recombinase, Chain B, Domain 2"/>
    <property type="match status" value="1"/>
</dbReference>
<evidence type="ECO:0000256" key="1">
    <source>
        <dbReference type="ARBA" id="ARBA00022908"/>
    </source>
</evidence>
<evidence type="ECO:0000256" key="2">
    <source>
        <dbReference type="ARBA" id="ARBA00023125"/>
    </source>
</evidence>
<dbReference type="Pfam" id="PF13408">
    <property type="entry name" value="Zn_ribbon_recom"/>
    <property type="match status" value="1"/>
</dbReference>
<dbReference type="InterPro" id="IPR006118">
    <property type="entry name" value="Recombinase_CS"/>
</dbReference>
<dbReference type="SMART" id="SM00857">
    <property type="entry name" value="Resolvase"/>
    <property type="match status" value="1"/>
</dbReference>
<dbReference type="PROSITE" id="PS00397">
    <property type="entry name" value="RECOMBINASES_1"/>
    <property type="match status" value="1"/>
</dbReference>
<dbReference type="Proteomes" id="UP001469365">
    <property type="component" value="Unassembled WGS sequence"/>
</dbReference>
<dbReference type="InterPro" id="IPR050639">
    <property type="entry name" value="SSR_resolvase"/>
</dbReference>
<feature type="active site" description="O-(5'-phospho-DNA)-serine intermediate" evidence="4">
    <location>
        <position position="9"/>
    </location>
</feature>
<keyword evidence="9" id="KW-1185">Reference proteome</keyword>
<reference evidence="8 9" key="1">
    <citation type="submission" date="2024-04" db="EMBL/GenBank/DDBJ databases">
        <title>draft genome sequnece of Paenibacillus filicis.</title>
        <authorList>
            <person name="Kim D.-U."/>
        </authorList>
    </citation>
    <scope>NUCLEOTIDE SEQUENCE [LARGE SCALE GENOMIC DNA]</scope>
    <source>
        <strain evidence="8 9">KACC14197</strain>
    </source>
</reference>
<dbReference type="PANTHER" id="PTHR30461:SF23">
    <property type="entry name" value="DNA RECOMBINASE-RELATED"/>
    <property type="match status" value="1"/>
</dbReference>
<evidence type="ECO:0000256" key="4">
    <source>
        <dbReference type="PROSITE-ProRule" id="PRU10137"/>
    </source>
</evidence>
<dbReference type="PROSITE" id="PS51737">
    <property type="entry name" value="RECOMBINASE_DNA_BIND"/>
    <property type="match status" value="1"/>
</dbReference>
<dbReference type="InterPro" id="IPR036162">
    <property type="entry name" value="Resolvase-like_N_sf"/>
</dbReference>
<gene>
    <name evidence="8" type="ORF">WMW72_10555</name>
</gene>
<sequence>MIGIYARVSTEEQAKKGTSLTEQIRDCRKKAGTESIKEYIDDGYSGEFLDRPGLDQLRDDVRNGIITQVITLDPDRWSRSLMNQLLVTDEIEKKAELLFVNGEYAKTPEGRLFYQMRGAISEFEKAKINERMSRGRIGRAREGKILRDYHVYGYGYEKSTRSMYVLEDEERIVKFIFDSFTSPSQSIRGINGIALYLTEQGIPTKKGAAVWHKQVVRQMLMNPVYTGKFYQHKWNTEGMLGNKYKKNKEDKVPMKLRPEEDWIYIPVPSIISEEQFEHAQLLLGESKRRFAREAKNKYLLSGIIRCGKCGNTMTGRKSKNWGKYVFEYTDIKNTAGYAQRGCGNRVKCEDIDVFVWDQVSAWLNQPDEIAAAKQPENDQSFESAELDRIERDMEKNRSGRKKLLALFAGGGKDIGEDEIRDMLRDMKEEEEKLLQRKSVLEGQLGEKKKFDVSRNVVKEAVEYYLQKNQGELTVDDKQELIRHIVKEIRVYDDEVEIYTF</sequence>
<dbReference type="Gene3D" id="3.40.50.1390">
    <property type="entry name" value="Resolvase, N-terminal catalytic domain"/>
    <property type="match status" value="1"/>
</dbReference>
<accession>A0ABU9DJU7</accession>
<keyword evidence="5" id="KW-0175">Coiled coil</keyword>
<evidence type="ECO:0000256" key="3">
    <source>
        <dbReference type="ARBA" id="ARBA00023172"/>
    </source>
</evidence>